<evidence type="ECO:0000313" key="6">
    <source>
        <dbReference type="EMBL" id="MBW8184858.1"/>
    </source>
</evidence>
<evidence type="ECO:0000256" key="4">
    <source>
        <dbReference type="ARBA" id="ARBA00023163"/>
    </source>
</evidence>
<feature type="domain" description="HTH lysR-type" evidence="5">
    <location>
        <begin position="3"/>
        <end position="60"/>
    </location>
</feature>
<dbReference type="SUPFAM" id="SSF46785">
    <property type="entry name" value="Winged helix' DNA-binding domain"/>
    <property type="match status" value="1"/>
</dbReference>
<keyword evidence="3" id="KW-0238">DNA-binding</keyword>
<comment type="caution">
    <text evidence="6">The sequence shown here is derived from an EMBL/GenBank/DDBJ whole genome shotgun (WGS) entry which is preliminary data.</text>
</comment>
<evidence type="ECO:0000256" key="3">
    <source>
        <dbReference type="ARBA" id="ARBA00023125"/>
    </source>
</evidence>
<dbReference type="PANTHER" id="PTHR30126">
    <property type="entry name" value="HTH-TYPE TRANSCRIPTIONAL REGULATOR"/>
    <property type="match status" value="1"/>
</dbReference>
<dbReference type="EMBL" id="JAHZST010000010">
    <property type="protein sequence ID" value="MBW8184858.1"/>
    <property type="molecule type" value="Genomic_DNA"/>
</dbReference>
<organism evidence="6 7">
    <name type="scientific">Shewanella nanhaiensis</name>
    <dbReference type="NCBI Taxonomy" id="2864872"/>
    <lineage>
        <taxon>Bacteria</taxon>
        <taxon>Pseudomonadati</taxon>
        <taxon>Pseudomonadota</taxon>
        <taxon>Gammaproteobacteria</taxon>
        <taxon>Alteromonadales</taxon>
        <taxon>Shewanellaceae</taxon>
        <taxon>Shewanella</taxon>
    </lineage>
</organism>
<sequence length="299" mass="33288">MRITLKQLTIFEAVARSGQVARAAEMVNLSAPATSMALAELEKQLDARLFERVGNRLSLNSQGSLLLPLATEALQKFDQIEHLFSSPEAEYSGTLNVSASSTIGNFMLAKSAVAFCQQYTQAQVDLDIDNTQAVIKSVLEFRSEIGFIEGQCLDSRIKVEAWHKDRLLIFCHPAHPLAGQHVTPQALRGQPWVMREEGSGTRDYFINAANALDMQPVEKFVFRTPDAIKQAVKQGAGLAVLSELTLEKEVSRKELAIIEVEGLFLERQFYRIHHKSRKSTPLCDRFVGFCTTLFSVETA</sequence>
<dbReference type="CDD" id="cd08420">
    <property type="entry name" value="PBP2_CysL_like"/>
    <property type="match status" value="1"/>
</dbReference>
<dbReference type="InterPro" id="IPR036388">
    <property type="entry name" value="WH-like_DNA-bd_sf"/>
</dbReference>
<dbReference type="InterPro" id="IPR036390">
    <property type="entry name" value="WH_DNA-bd_sf"/>
</dbReference>
<evidence type="ECO:0000256" key="1">
    <source>
        <dbReference type="ARBA" id="ARBA00009437"/>
    </source>
</evidence>
<dbReference type="SUPFAM" id="SSF53850">
    <property type="entry name" value="Periplasmic binding protein-like II"/>
    <property type="match status" value="1"/>
</dbReference>
<gene>
    <name evidence="6" type="ORF">K0625_14440</name>
</gene>
<dbReference type="PROSITE" id="PS50931">
    <property type="entry name" value="HTH_LYSR"/>
    <property type="match status" value="1"/>
</dbReference>
<dbReference type="Gene3D" id="3.40.190.290">
    <property type="match status" value="1"/>
</dbReference>
<dbReference type="Proteomes" id="UP001195963">
    <property type="component" value="Unassembled WGS sequence"/>
</dbReference>
<reference evidence="6 7" key="1">
    <citation type="submission" date="2021-07" db="EMBL/GenBank/DDBJ databases">
        <title>Shewanella sp. nov, isolated from SCS.</title>
        <authorList>
            <person name="Cao W.R."/>
        </authorList>
    </citation>
    <scope>NUCLEOTIDE SEQUENCE [LARGE SCALE GENOMIC DNA]</scope>
    <source>
        <strain evidence="6 7">NR704-98</strain>
    </source>
</reference>
<name>A0ABS7E681_9GAMM</name>
<evidence type="ECO:0000256" key="2">
    <source>
        <dbReference type="ARBA" id="ARBA00023015"/>
    </source>
</evidence>
<comment type="similarity">
    <text evidence="1">Belongs to the LysR transcriptional regulatory family.</text>
</comment>
<dbReference type="Gene3D" id="1.10.10.10">
    <property type="entry name" value="Winged helix-like DNA-binding domain superfamily/Winged helix DNA-binding domain"/>
    <property type="match status" value="1"/>
</dbReference>
<evidence type="ECO:0000313" key="7">
    <source>
        <dbReference type="Proteomes" id="UP001195963"/>
    </source>
</evidence>
<dbReference type="Pfam" id="PF00126">
    <property type="entry name" value="HTH_1"/>
    <property type="match status" value="1"/>
</dbReference>
<keyword evidence="2" id="KW-0805">Transcription regulation</keyword>
<dbReference type="InterPro" id="IPR000847">
    <property type="entry name" value="LysR_HTH_N"/>
</dbReference>
<proteinExistence type="inferred from homology"/>
<dbReference type="RefSeq" id="WP_220110331.1">
    <property type="nucleotide sequence ID" value="NZ_JAHZST010000010.1"/>
</dbReference>
<keyword evidence="4" id="KW-0804">Transcription</keyword>
<keyword evidence="7" id="KW-1185">Reference proteome</keyword>
<protein>
    <submittedName>
        <fullName evidence="6">LysR family transcriptional regulator</fullName>
    </submittedName>
</protein>
<dbReference type="InterPro" id="IPR005119">
    <property type="entry name" value="LysR_subst-bd"/>
</dbReference>
<dbReference type="PANTHER" id="PTHR30126:SF94">
    <property type="entry name" value="LYSR FAMILY TRANSCRIPTIONAL REGULATOR"/>
    <property type="match status" value="1"/>
</dbReference>
<evidence type="ECO:0000259" key="5">
    <source>
        <dbReference type="PROSITE" id="PS50931"/>
    </source>
</evidence>
<dbReference type="Pfam" id="PF03466">
    <property type="entry name" value="LysR_substrate"/>
    <property type="match status" value="1"/>
</dbReference>
<accession>A0ABS7E681</accession>